<keyword evidence="1" id="KW-1133">Transmembrane helix</keyword>
<name>A0A7Z2ZLB2_9BACL</name>
<dbReference type="Proteomes" id="UP000502248">
    <property type="component" value="Chromosome"/>
</dbReference>
<dbReference type="AlphaFoldDB" id="A0A7Z2ZLB2"/>
<dbReference type="EMBL" id="CP051680">
    <property type="protein sequence ID" value="QJD84111.1"/>
    <property type="molecule type" value="Genomic_DNA"/>
</dbReference>
<feature type="transmembrane region" description="Helical" evidence="1">
    <location>
        <begin position="112"/>
        <end position="139"/>
    </location>
</feature>
<feature type="domain" description="Putative sensor" evidence="2">
    <location>
        <begin position="13"/>
        <end position="207"/>
    </location>
</feature>
<evidence type="ECO:0000259" key="2">
    <source>
        <dbReference type="Pfam" id="PF13796"/>
    </source>
</evidence>
<protein>
    <recommendedName>
        <fullName evidence="2">Putative sensor domain-containing protein</fullName>
    </recommendedName>
</protein>
<sequence length="224" mass="25243">MKKMKVYQAWIILISSLPRGIGAFIITVAGLSVGLPLAIFVVGLPLLAGMIIGCERILNMDRKLLAELDHREAATTPQPEGAKLGDFAKDERLRNWRGWASILGNKQAYWNLVYGLFQFPVSILAFVFAILIPAVGIGLTLSPLAELVSTQYFSFDLFAKDWFMNWLFPEWSSYQRSWFNAGLGAILLISMPFLMRKLVGYYAAWIRWISGTETFNNVIQVKEA</sequence>
<keyword evidence="1" id="KW-0812">Transmembrane</keyword>
<keyword evidence="4" id="KW-1185">Reference proteome</keyword>
<feature type="transmembrane region" description="Helical" evidence="1">
    <location>
        <begin position="33"/>
        <end position="54"/>
    </location>
</feature>
<dbReference type="Pfam" id="PF13796">
    <property type="entry name" value="Sensor"/>
    <property type="match status" value="1"/>
</dbReference>
<evidence type="ECO:0000313" key="4">
    <source>
        <dbReference type="Proteomes" id="UP000502248"/>
    </source>
</evidence>
<dbReference type="KEGG" id="cheb:HH215_13535"/>
<dbReference type="RefSeq" id="WP_169280396.1">
    <property type="nucleotide sequence ID" value="NZ_CP051680.1"/>
</dbReference>
<proteinExistence type="predicted"/>
<reference evidence="3 4" key="1">
    <citation type="submission" date="2020-04" db="EMBL/GenBank/DDBJ databases">
        <title>Genome sequencing of novel species.</title>
        <authorList>
            <person name="Heo J."/>
            <person name="Kim S.-J."/>
            <person name="Kim J.-S."/>
            <person name="Hong S.-B."/>
            <person name="Kwon S.-W."/>
        </authorList>
    </citation>
    <scope>NUCLEOTIDE SEQUENCE [LARGE SCALE GENOMIC DNA]</scope>
    <source>
        <strain evidence="3 4">MFER-1</strain>
    </source>
</reference>
<gene>
    <name evidence="3" type="ORF">HH215_13535</name>
</gene>
<evidence type="ECO:0000256" key="1">
    <source>
        <dbReference type="SAM" id="Phobius"/>
    </source>
</evidence>
<keyword evidence="1" id="KW-0472">Membrane</keyword>
<dbReference type="InterPro" id="IPR025828">
    <property type="entry name" value="Put_sensor_dom"/>
</dbReference>
<feature type="transmembrane region" description="Helical" evidence="1">
    <location>
        <begin position="177"/>
        <end position="195"/>
    </location>
</feature>
<organism evidence="3 4">
    <name type="scientific">Cohnella herbarum</name>
    <dbReference type="NCBI Taxonomy" id="2728023"/>
    <lineage>
        <taxon>Bacteria</taxon>
        <taxon>Bacillati</taxon>
        <taxon>Bacillota</taxon>
        <taxon>Bacilli</taxon>
        <taxon>Bacillales</taxon>
        <taxon>Paenibacillaceae</taxon>
        <taxon>Cohnella</taxon>
    </lineage>
</organism>
<evidence type="ECO:0000313" key="3">
    <source>
        <dbReference type="EMBL" id="QJD84111.1"/>
    </source>
</evidence>
<accession>A0A7Z2ZLB2</accession>